<dbReference type="Pfam" id="PF02687">
    <property type="entry name" value="FtsX"/>
    <property type="match status" value="1"/>
</dbReference>
<evidence type="ECO:0000313" key="16">
    <source>
        <dbReference type="EMBL" id="GLI38999.1"/>
    </source>
</evidence>
<evidence type="ECO:0000256" key="7">
    <source>
        <dbReference type="ARBA" id="ARBA00022618"/>
    </source>
</evidence>
<keyword evidence="17" id="KW-1185">Reference proteome</keyword>
<evidence type="ECO:0000256" key="4">
    <source>
        <dbReference type="ARBA" id="ARBA00021907"/>
    </source>
</evidence>
<dbReference type="AlphaFoldDB" id="A0A9W6LDS3"/>
<evidence type="ECO:0000256" key="1">
    <source>
        <dbReference type="ARBA" id="ARBA00004429"/>
    </source>
</evidence>
<dbReference type="EMBL" id="BSDS01000002">
    <property type="protein sequence ID" value="GLI38999.1"/>
    <property type="molecule type" value="Genomic_DNA"/>
</dbReference>
<dbReference type="InterPro" id="IPR047590">
    <property type="entry name" value="FtsX_proteobact-type"/>
</dbReference>
<evidence type="ECO:0000256" key="9">
    <source>
        <dbReference type="ARBA" id="ARBA00022989"/>
    </source>
</evidence>
<keyword evidence="7 12" id="KW-0132">Cell division</keyword>
<keyword evidence="10 12" id="KW-0472">Membrane</keyword>
<protein>
    <recommendedName>
        <fullName evidence="4 12">Cell division protein FtsX</fullName>
    </recommendedName>
</protein>
<dbReference type="InterPro" id="IPR004513">
    <property type="entry name" value="FtsX"/>
</dbReference>
<comment type="similarity">
    <text evidence="2 12">Belongs to the ABC-4 integral membrane protein family. FtsX subfamily.</text>
</comment>
<dbReference type="GO" id="GO:0051301">
    <property type="term" value="P:cell division"/>
    <property type="evidence" value="ECO:0007669"/>
    <property type="project" value="UniProtKB-KW"/>
</dbReference>
<keyword evidence="9 13" id="KW-1133">Transmembrane helix</keyword>
<evidence type="ECO:0000256" key="10">
    <source>
        <dbReference type="ARBA" id="ARBA00023136"/>
    </source>
</evidence>
<evidence type="ECO:0000259" key="15">
    <source>
        <dbReference type="Pfam" id="PF18075"/>
    </source>
</evidence>
<dbReference type="RefSeq" id="WP_214185369.1">
    <property type="nucleotide sequence ID" value="NZ_BSDS01000002.1"/>
</dbReference>
<gene>
    <name evidence="16" type="primary">ftsX</name>
    <name evidence="16" type="ORF">GHYDROH2_25000</name>
</gene>
<evidence type="ECO:0000259" key="14">
    <source>
        <dbReference type="Pfam" id="PF02687"/>
    </source>
</evidence>
<keyword evidence="8 13" id="KW-0812">Transmembrane</keyword>
<keyword evidence="11 12" id="KW-0131">Cell cycle</keyword>
<accession>A0A9W6LDS3</accession>
<proteinExistence type="inferred from homology"/>
<dbReference type="GO" id="GO:0005886">
    <property type="term" value="C:plasma membrane"/>
    <property type="evidence" value="ECO:0007669"/>
    <property type="project" value="UniProtKB-SubCell"/>
</dbReference>
<reference evidence="16" key="1">
    <citation type="submission" date="2022-12" db="EMBL/GenBank/DDBJ databases">
        <title>Reference genome sequencing for broad-spectrum identification of bacterial and archaeal isolates by mass spectrometry.</title>
        <authorList>
            <person name="Sekiguchi Y."/>
            <person name="Tourlousse D.M."/>
        </authorList>
    </citation>
    <scope>NUCLEOTIDE SEQUENCE</scope>
    <source>
        <strain evidence="16">H2</strain>
    </source>
</reference>
<name>A0A9W6LDS3_9BACT</name>
<dbReference type="Proteomes" id="UP001144352">
    <property type="component" value="Unassembled WGS sequence"/>
</dbReference>
<dbReference type="GO" id="GO:0032153">
    <property type="term" value="C:cell division site"/>
    <property type="evidence" value="ECO:0007669"/>
    <property type="project" value="TreeGrafter"/>
</dbReference>
<feature type="domain" description="FtsX extracellular" evidence="15">
    <location>
        <begin position="74"/>
        <end position="170"/>
    </location>
</feature>
<dbReference type="InterPro" id="IPR040690">
    <property type="entry name" value="FtsX_ECD"/>
</dbReference>
<feature type="transmembrane region" description="Helical" evidence="13">
    <location>
        <begin position="238"/>
        <end position="265"/>
    </location>
</feature>
<feature type="transmembrane region" description="Helical" evidence="13">
    <location>
        <begin position="36"/>
        <end position="61"/>
    </location>
</feature>
<evidence type="ECO:0000256" key="8">
    <source>
        <dbReference type="ARBA" id="ARBA00022692"/>
    </source>
</evidence>
<evidence type="ECO:0000256" key="5">
    <source>
        <dbReference type="ARBA" id="ARBA00022475"/>
    </source>
</evidence>
<comment type="subunit">
    <text evidence="3">Forms a membrane-associated complex with FtsE.</text>
</comment>
<comment type="caution">
    <text evidence="16">The sequence shown here is derived from an EMBL/GenBank/DDBJ whole genome shotgun (WGS) entry which is preliminary data.</text>
</comment>
<sequence>MSRNKPSIRPTMSGDGVGGRIRYFFARALLNIRQNVLVNVLAIGTITLALLIVSLFLLIFVNLESTADEWSGKIQVTAYFNTEPTPQELSTIMTRVKAIDGTDKVGYVSKQEAMKRFRGRLKGQETLLEGVPADVLPSSIEITLKRNSREDTAMEAYVGRLKKVPGIAEVQYGEEWVRRFNTFMNFLRFVGALLGGFLLMAVLFIVSNTIKLTIYARKEEIEVMELVGASRFFIKAPFLIEGIIQGAAGAVLSLLILVAAFFGFLHSATNFVNFSSSVSGLSFLPPLYIAGILAGGVVLGFLGSLTSLKRFINNPQ</sequence>
<dbReference type="PIRSF" id="PIRSF003097">
    <property type="entry name" value="FtsX"/>
    <property type="match status" value="1"/>
</dbReference>
<evidence type="ECO:0000313" key="17">
    <source>
        <dbReference type="Proteomes" id="UP001144352"/>
    </source>
</evidence>
<dbReference type="Pfam" id="PF18075">
    <property type="entry name" value="FtsX_ECD"/>
    <property type="match status" value="1"/>
</dbReference>
<evidence type="ECO:0000256" key="11">
    <source>
        <dbReference type="ARBA" id="ARBA00023306"/>
    </source>
</evidence>
<evidence type="ECO:0000256" key="12">
    <source>
        <dbReference type="PIRNR" id="PIRNR003097"/>
    </source>
</evidence>
<evidence type="ECO:0000256" key="6">
    <source>
        <dbReference type="ARBA" id="ARBA00022519"/>
    </source>
</evidence>
<dbReference type="PANTHER" id="PTHR47755">
    <property type="entry name" value="CELL DIVISION PROTEIN FTSX"/>
    <property type="match status" value="1"/>
</dbReference>
<dbReference type="Gene3D" id="3.30.70.3040">
    <property type="match status" value="1"/>
</dbReference>
<comment type="subcellular location">
    <subcellularLocation>
        <location evidence="1">Cell inner membrane</location>
        <topology evidence="1">Multi-pass membrane protein</topology>
    </subcellularLocation>
</comment>
<keyword evidence="6" id="KW-0997">Cell inner membrane</keyword>
<feature type="transmembrane region" description="Helical" evidence="13">
    <location>
        <begin position="186"/>
        <end position="207"/>
    </location>
</feature>
<dbReference type="NCBIfam" id="TIGR00439">
    <property type="entry name" value="FtsX_Gneg"/>
    <property type="match status" value="1"/>
</dbReference>
<feature type="transmembrane region" description="Helical" evidence="13">
    <location>
        <begin position="285"/>
        <end position="308"/>
    </location>
</feature>
<organism evidence="16 17">
    <name type="scientific">Geobacter hydrogenophilus</name>
    <dbReference type="NCBI Taxonomy" id="40983"/>
    <lineage>
        <taxon>Bacteria</taxon>
        <taxon>Pseudomonadati</taxon>
        <taxon>Thermodesulfobacteriota</taxon>
        <taxon>Desulfuromonadia</taxon>
        <taxon>Geobacterales</taxon>
        <taxon>Geobacteraceae</taxon>
        <taxon>Geobacter</taxon>
    </lineage>
</organism>
<evidence type="ECO:0000256" key="13">
    <source>
        <dbReference type="SAM" id="Phobius"/>
    </source>
</evidence>
<dbReference type="PANTHER" id="PTHR47755:SF1">
    <property type="entry name" value="CELL DIVISION PROTEIN FTSX"/>
    <property type="match status" value="1"/>
</dbReference>
<dbReference type="InterPro" id="IPR003838">
    <property type="entry name" value="ABC3_permease_C"/>
</dbReference>
<evidence type="ECO:0000256" key="2">
    <source>
        <dbReference type="ARBA" id="ARBA00007379"/>
    </source>
</evidence>
<keyword evidence="5 12" id="KW-1003">Cell membrane</keyword>
<feature type="domain" description="ABC3 transporter permease C-terminal" evidence="14">
    <location>
        <begin position="194"/>
        <end position="313"/>
    </location>
</feature>
<evidence type="ECO:0000256" key="3">
    <source>
        <dbReference type="ARBA" id="ARBA00011160"/>
    </source>
</evidence>